<organism evidence="1 2">
    <name type="scientific">Malus baccata</name>
    <name type="common">Siberian crab apple</name>
    <name type="synonym">Pyrus baccata</name>
    <dbReference type="NCBI Taxonomy" id="106549"/>
    <lineage>
        <taxon>Eukaryota</taxon>
        <taxon>Viridiplantae</taxon>
        <taxon>Streptophyta</taxon>
        <taxon>Embryophyta</taxon>
        <taxon>Tracheophyta</taxon>
        <taxon>Spermatophyta</taxon>
        <taxon>Magnoliopsida</taxon>
        <taxon>eudicotyledons</taxon>
        <taxon>Gunneridae</taxon>
        <taxon>Pentapetalae</taxon>
        <taxon>rosids</taxon>
        <taxon>fabids</taxon>
        <taxon>Rosales</taxon>
        <taxon>Rosaceae</taxon>
        <taxon>Amygdaloideae</taxon>
        <taxon>Maleae</taxon>
        <taxon>Malus</taxon>
    </lineage>
</organism>
<accession>A0A540NB33</accession>
<dbReference type="AlphaFoldDB" id="A0A540NB33"/>
<comment type="caution">
    <text evidence="1">The sequence shown here is derived from an EMBL/GenBank/DDBJ whole genome shotgun (WGS) entry which is preliminary data.</text>
</comment>
<gene>
    <name evidence="1" type="ORF">C1H46_006633</name>
</gene>
<dbReference type="EMBL" id="VIEB01000081">
    <property type="protein sequence ID" value="TQE07700.1"/>
    <property type="molecule type" value="Genomic_DNA"/>
</dbReference>
<name>A0A540NB33_MALBA</name>
<sequence>MDNCSLSTPYHNNPKPLINTSTNRFSEFKADEIEVSEILLHMTKLISESNQQMVRGHDHHQTAKVGVIKLHRVDFDNVPDLNLPASLEED</sequence>
<dbReference type="Proteomes" id="UP000315295">
    <property type="component" value="Unassembled WGS sequence"/>
</dbReference>
<keyword evidence="2" id="KW-1185">Reference proteome</keyword>
<protein>
    <submittedName>
        <fullName evidence="1">Uncharacterized protein</fullName>
    </submittedName>
</protein>
<evidence type="ECO:0000313" key="1">
    <source>
        <dbReference type="EMBL" id="TQE07700.1"/>
    </source>
</evidence>
<evidence type="ECO:0000313" key="2">
    <source>
        <dbReference type="Proteomes" id="UP000315295"/>
    </source>
</evidence>
<proteinExistence type="predicted"/>
<reference evidence="1 2" key="1">
    <citation type="journal article" date="2019" name="G3 (Bethesda)">
        <title>Sequencing of a Wild Apple (Malus baccata) Genome Unravels the Differences Between Cultivated and Wild Apple Species Regarding Disease Resistance and Cold Tolerance.</title>
        <authorList>
            <person name="Chen X."/>
        </authorList>
    </citation>
    <scope>NUCLEOTIDE SEQUENCE [LARGE SCALE GENOMIC DNA]</scope>
    <source>
        <strain evidence="2">cv. Shandingzi</strain>
        <tissue evidence="1">Leaves</tissue>
    </source>
</reference>